<feature type="chain" id="PRO_5034938047" description="Secreted protein" evidence="1">
    <location>
        <begin position="19"/>
        <end position="132"/>
    </location>
</feature>
<protein>
    <recommendedName>
        <fullName evidence="4">Secreted protein</fullName>
    </recommendedName>
</protein>
<evidence type="ECO:0000256" key="1">
    <source>
        <dbReference type="SAM" id="SignalP"/>
    </source>
</evidence>
<evidence type="ECO:0008006" key="4">
    <source>
        <dbReference type="Google" id="ProtNLM"/>
    </source>
</evidence>
<proteinExistence type="predicted"/>
<organism evidence="2 3">
    <name type="scientific">Ephemerocybe angulata</name>
    <dbReference type="NCBI Taxonomy" id="980116"/>
    <lineage>
        <taxon>Eukaryota</taxon>
        <taxon>Fungi</taxon>
        <taxon>Dikarya</taxon>
        <taxon>Basidiomycota</taxon>
        <taxon>Agaricomycotina</taxon>
        <taxon>Agaricomycetes</taxon>
        <taxon>Agaricomycetidae</taxon>
        <taxon>Agaricales</taxon>
        <taxon>Agaricineae</taxon>
        <taxon>Psathyrellaceae</taxon>
        <taxon>Ephemerocybe</taxon>
    </lineage>
</organism>
<keyword evidence="1" id="KW-0732">Signal</keyword>
<keyword evidence="3" id="KW-1185">Reference proteome</keyword>
<sequence length="132" mass="14829">MWLKSRTLWLLLPQFARGGFSKSMTAGFFRRYPCMRACVHACMRHRVWRGGAERCFDPRSLRGLCPPIHPSIHRKELPRKVAVVVVAVFTRKPVATRHLLTTSLARAAGATAPRLSIGTSDEKGVPCRFRSG</sequence>
<dbReference type="Proteomes" id="UP000521943">
    <property type="component" value="Unassembled WGS sequence"/>
</dbReference>
<name>A0A8H6HPG9_9AGAR</name>
<dbReference type="AlphaFoldDB" id="A0A8H6HPG9"/>
<comment type="caution">
    <text evidence="2">The sequence shown here is derived from an EMBL/GenBank/DDBJ whole genome shotgun (WGS) entry which is preliminary data.</text>
</comment>
<evidence type="ECO:0000313" key="3">
    <source>
        <dbReference type="Proteomes" id="UP000521943"/>
    </source>
</evidence>
<feature type="signal peptide" evidence="1">
    <location>
        <begin position="1"/>
        <end position="18"/>
    </location>
</feature>
<gene>
    <name evidence="2" type="ORF">DFP72DRAFT_542666</name>
</gene>
<dbReference type="EMBL" id="JACGCI010000063">
    <property type="protein sequence ID" value="KAF6749431.1"/>
    <property type="molecule type" value="Genomic_DNA"/>
</dbReference>
<reference evidence="2 3" key="1">
    <citation type="submission" date="2020-07" db="EMBL/GenBank/DDBJ databases">
        <title>Comparative genomics of pyrophilous fungi reveals a link between fire events and developmental genes.</title>
        <authorList>
            <consortium name="DOE Joint Genome Institute"/>
            <person name="Steindorff A.S."/>
            <person name="Carver A."/>
            <person name="Calhoun S."/>
            <person name="Stillman K."/>
            <person name="Liu H."/>
            <person name="Lipzen A."/>
            <person name="Pangilinan J."/>
            <person name="Labutti K."/>
            <person name="Bruns T.D."/>
            <person name="Grigoriev I.V."/>
        </authorList>
    </citation>
    <scope>NUCLEOTIDE SEQUENCE [LARGE SCALE GENOMIC DNA]</scope>
    <source>
        <strain evidence="2 3">CBS 144469</strain>
    </source>
</reference>
<evidence type="ECO:0000313" key="2">
    <source>
        <dbReference type="EMBL" id="KAF6749431.1"/>
    </source>
</evidence>
<accession>A0A8H6HPG9</accession>